<dbReference type="Proteomes" id="UP001220022">
    <property type="component" value="Unassembled WGS sequence"/>
</dbReference>
<organism evidence="7 8">
    <name type="scientific">Streptantibioticus ferralitis</name>
    <dbReference type="NCBI Taxonomy" id="236510"/>
    <lineage>
        <taxon>Bacteria</taxon>
        <taxon>Bacillati</taxon>
        <taxon>Actinomycetota</taxon>
        <taxon>Actinomycetes</taxon>
        <taxon>Kitasatosporales</taxon>
        <taxon>Streptomycetaceae</taxon>
        <taxon>Streptantibioticus</taxon>
    </lineage>
</organism>
<evidence type="ECO:0000256" key="3">
    <source>
        <dbReference type="ARBA" id="ARBA00023172"/>
    </source>
</evidence>
<evidence type="ECO:0000256" key="1">
    <source>
        <dbReference type="ARBA" id="ARBA00022908"/>
    </source>
</evidence>
<dbReference type="EMBL" id="JARHTQ010000024">
    <property type="protein sequence ID" value="MDF2259658.1"/>
    <property type="molecule type" value="Genomic_DNA"/>
</dbReference>
<dbReference type="SUPFAM" id="SSF56349">
    <property type="entry name" value="DNA breaking-rejoining enzymes"/>
    <property type="match status" value="1"/>
</dbReference>
<evidence type="ECO:0000313" key="8">
    <source>
        <dbReference type="Proteomes" id="UP001220022"/>
    </source>
</evidence>
<dbReference type="Pfam" id="PF00589">
    <property type="entry name" value="Phage_integrase"/>
    <property type="match status" value="1"/>
</dbReference>
<dbReference type="InterPro" id="IPR004107">
    <property type="entry name" value="Integrase_SAM-like_N"/>
</dbReference>
<dbReference type="PROSITE" id="PS51900">
    <property type="entry name" value="CB"/>
    <property type="match status" value="1"/>
</dbReference>
<dbReference type="PROSITE" id="PS51898">
    <property type="entry name" value="TYR_RECOMBINASE"/>
    <property type="match status" value="1"/>
</dbReference>
<name>A0ABT5Z744_9ACTN</name>
<dbReference type="RefSeq" id="WP_275819460.1">
    <property type="nucleotide sequence ID" value="NZ_BAAANM010000013.1"/>
</dbReference>
<keyword evidence="3" id="KW-0233">DNA recombination</keyword>
<reference evidence="7 8" key="1">
    <citation type="submission" date="2023-03" db="EMBL/GenBank/DDBJ databases">
        <title>Draft genome sequence of type strain Streptomyces ferralitis JCM 14344.</title>
        <authorList>
            <person name="Klaysubun C."/>
            <person name="Duangmal K."/>
        </authorList>
    </citation>
    <scope>NUCLEOTIDE SEQUENCE [LARGE SCALE GENOMIC DNA]</scope>
    <source>
        <strain evidence="7 8">JCM 14344</strain>
    </source>
</reference>
<dbReference type="Pfam" id="PF02899">
    <property type="entry name" value="Phage_int_SAM_1"/>
    <property type="match status" value="1"/>
</dbReference>
<dbReference type="InterPro" id="IPR010998">
    <property type="entry name" value="Integrase_recombinase_N"/>
</dbReference>
<evidence type="ECO:0000256" key="2">
    <source>
        <dbReference type="ARBA" id="ARBA00023125"/>
    </source>
</evidence>
<accession>A0ABT5Z744</accession>
<gene>
    <name evidence="7" type="ORF">P2L57_29250</name>
</gene>
<keyword evidence="2 4" id="KW-0238">DNA-binding</keyword>
<evidence type="ECO:0000259" key="5">
    <source>
        <dbReference type="PROSITE" id="PS51898"/>
    </source>
</evidence>
<dbReference type="InterPro" id="IPR050090">
    <property type="entry name" value="Tyrosine_recombinase_XerCD"/>
</dbReference>
<proteinExistence type="predicted"/>
<keyword evidence="1" id="KW-0229">DNA integration</keyword>
<evidence type="ECO:0000259" key="6">
    <source>
        <dbReference type="PROSITE" id="PS51900"/>
    </source>
</evidence>
<dbReference type="Gene3D" id="1.10.150.130">
    <property type="match status" value="1"/>
</dbReference>
<dbReference type="Gene3D" id="1.10.443.10">
    <property type="entry name" value="Intergrase catalytic core"/>
    <property type="match status" value="1"/>
</dbReference>
<feature type="domain" description="Core-binding (CB)" evidence="6">
    <location>
        <begin position="39"/>
        <end position="151"/>
    </location>
</feature>
<keyword evidence="8" id="KW-1185">Reference proteome</keyword>
<dbReference type="InterPro" id="IPR044068">
    <property type="entry name" value="CB"/>
</dbReference>
<dbReference type="PANTHER" id="PTHR30349:SF81">
    <property type="entry name" value="TYROSINE RECOMBINASE XERC"/>
    <property type="match status" value="1"/>
</dbReference>
<dbReference type="InterPro" id="IPR013762">
    <property type="entry name" value="Integrase-like_cat_sf"/>
</dbReference>
<sequence length="410" mass="46237">MTVSEQRPRDLSTLSVPLVGALLETEDPFMPYRLVDACGADVEPAAEYLRDLRATGCAVSTQRSYGMDLLRWFRFLWAVDVPWNRADRRDAADFSCWILHIDKPRRSKSRTSSALQAANAVTGKPVVGPKYAARTIAHSETVLRSFYDFHQEAGTGPILNPFPLARQRRAGRVHAHHNPMEQFRNEQVGLFRPKIPQRVPRCIPDDQFDRLFAALGSHRNRALVAFYVSTGARASELLGARRRDADPGRGLITVVRKGTREVQQLPASPDAFVWLRLYQQQLDTVVGPRWDQPLWWTTRRTPRPLTYHAARAVLVRAQAELGSNWTLHDLRHTAAYRMARDPQMPLTDVQWVMGHVRLSTTQLYLTPPVDAVVAGVLAHHARRQARPAPTAVAPQYQAESLADLFGQATL</sequence>
<dbReference type="CDD" id="cd00397">
    <property type="entry name" value="DNA_BRE_C"/>
    <property type="match status" value="1"/>
</dbReference>
<evidence type="ECO:0000256" key="4">
    <source>
        <dbReference type="PROSITE-ProRule" id="PRU01248"/>
    </source>
</evidence>
<protein>
    <submittedName>
        <fullName evidence="7">Site-specific integrase</fullName>
    </submittedName>
</protein>
<dbReference type="InterPro" id="IPR011010">
    <property type="entry name" value="DNA_brk_join_enz"/>
</dbReference>
<feature type="domain" description="Tyr recombinase" evidence="5">
    <location>
        <begin position="198"/>
        <end position="378"/>
    </location>
</feature>
<evidence type="ECO:0000313" key="7">
    <source>
        <dbReference type="EMBL" id="MDF2259658.1"/>
    </source>
</evidence>
<dbReference type="PANTHER" id="PTHR30349">
    <property type="entry name" value="PHAGE INTEGRASE-RELATED"/>
    <property type="match status" value="1"/>
</dbReference>
<comment type="caution">
    <text evidence="7">The sequence shown here is derived from an EMBL/GenBank/DDBJ whole genome shotgun (WGS) entry which is preliminary data.</text>
</comment>
<dbReference type="InterPro" id="IPR002104">
    <property type="entry name" value="Integrase_catalytic"/>
</dbReference>